<accession>A0ABT4RZY7</accession>
<dbReference type="EMBL" id="JAPFGC010000002">
    <property type="protein sequence ID" value="MDA0177399.1"/>
    <property type="molecule type" value="Genomic_DNA"/>
</dbReference>
<evidence type="ECO:0008006" key="4">
    <source>
        <dbReference type="Google" id="ProtNLM"/>
    </source>
</evidence>
<protein>
    <recommendedName>
        <fullName evidence="4">Lipoprotein</fullName>
    </recommendedName>
</protein>
<feature type="signal peptide" evidence="1">
    <location>
        <begin position="1"/>
        <end position="21"/>
    </location>
</feature>
<dbReference type="Proteomes" id="UP001149142">
    <property type="component" value="Unassembled WGS sequence"/>
</dbReference>
<sequence length="162" mass="19592">MKTFRYLLIFMLSSVLVSCNAQTKTDKVDKIEEKPKIEQPKGTWKVDKEFDENGNLIRYDSIYSWSSGGEFKDLPKIDRDSLLNNFESKFYRHFSQFKNDGFEDIFQPDSSFSNHFFNDDFFKSDFGEDFMDIDKIRQKMFNRQKHFLEKYRKDFEKKRDSL</sequence>
<evidence type="ECO:0000256" key="1">
    <source>
        <dbReference type="SAM" id="SignalP"/>
    </source>
</evidence>
<feature type="chain" id="PRO_5045564045" description="Lipoprotein" evidence="1">
    <location>
        <begin position="22"/>
        <end position="162"/>
    </location>
</feature>
<proteinExistence type="predicted"/>
<reference evidence="2" key="1">
    <citation type="submission" date="2022-11" db="EMBL/GenBank/DDBJ databases">
        <title>Refractory cell wall polysaccharides provide important carbon source for microbial heterotrophs in the hadal ocean.</title>
        <authorList>
            <person name="Zhu X."/>
        </authorList>
    </citation>
    <scope>NUCLEOTIDE SEQUENCE</scope>
    <source>
        <strain evidence="2">MTRN7</strain>
    </source>
</reference>
<dbReference type="RefSeq" id="WP_106687017.1">
    <property type="nucleotide sequence ID" value="NZ_CAXQEU010000158.1"/>
</dbReference>
<organism evidence="2 3">
    <name type="scientific">Mesoflavibacter profundi</name>
    <dbReference type="NCBI Taxonomy" id="2708110"/>
    <lineage>
        <taxon>Bacteria</taxon>
        <taxon>Pseudomonadati</taxon>
        <taxon>Bacteroidota</taxon>
        <taxon>Flavobacteriia</taxon>
        <taxon>Flavobacteriales</taxon>
        <taxon>Flavobacteriaceae</taxon>
        <taxon>Mesoflavibacter</taxon>
    </lineage>
</organism>
<keyword evidence="1" id="KW-0732">Signal</keyword>
<comment type="caution">
    <text evidence="2">The sequence shown here is derived from an EMBL/GenBank/DDBJ whole genome shotgun (WGS) entry which is preliminary data.</text>
</comment>
<dbReference type="PROSITE" id="PS51257">
    <property type="entry name" value="PROKAR_LIPOPROTEIN"/>
    <property type="match status" value="1"/>
</dbReference>
<gene>
    <name evidence="2" type="ORF">OOZ35_07850</name>
</gene>
<evidence type="ECO:0000313" key="2">
    <source>
        <dbReference type="EMBL" id="MDA0177399.1"/>
    </source>
</evidence>
<keyword evidence="3" id="KW-1185">Reference proteome</keyword>
<name>A0ABT4RZY7_9FLAO</name>
<evidence type="ECO:0000313" key="3">
    <source>
        <dbReference type="Proteomes" id="UP001149142"/>
    </source>
</evidence>